<proteinExistence type="predicted"/>
<dbReference type="EMBL" id="AFAY01000039">
    <property type="protein sequence ID" value="EGF10428.1"/>
    <property type="molecule type" value="Genomic_DNA"/>
</dbReference>
<feature type="non-terminal residue" evidence="1">
    <location>
        <position position="49"/>
    </location>
</feature>
<gene>
    <name evidence="1" type="ORF">HMPREF9123_1882</name>
</gene>
<dbReference type="Proteomes" id="UP000004105">
    <property type="component" value="Unassembled WGS sequence"/>
</dbReference>
<protein>
    <submittedName>
        <fullName evidence="1">Uncharacterized protein</fullName>
    </submittedName>
</protein>
<comment type="caution">
    <text evidence="1">The sequence shown here is derived from an EMBL/GenBank/DDBJ whole genome shotgun (WGS) entry which is preliminary data.</text>
</comment>
<name>F2BDS6_9NEIS</name>
<sequence>MTFLKTQLRHSQNCETAFFRRPETFAKFLFPQQPKPKHRFSAVSAPNHS</sequence>
<accession>F2BDS6</accession>
<organism evidence="1 2">
    <name type="scientific">Neisseria bacilliformis ATCC BAA-1200</name>
    <dbReference type="NCBI Taxonomy" id="888742"/>
    <lineage>
        <taxon>Bacteria</taxon>
        <taxon>Pseudomonadati</taxon>
        <taxon>Pseudomonadota</taxon>
        <taxon>Betaproteobacteria</taxon>
        <taxon>Neisseriales</taxon>
        <taxon>Neisseriaceae</taxon>
        <taxon>Neisseria</taxon>
    </lineage>
</organism>
<reference evidence="1 2" key="1">
    <citation type="submission" date="2011-02" db="EMBL/GenBank/DDBJ databases">
        <authorList>
            <person name="Muzny D."/>
            <person name="Qin X."/>
            <person name="Deng J."/>
            <person name="Jiang H."/>
            <person name="Liu Y."/>
            <person name="Qu J."/>
            <person name="Song X.-Z."/>
            <person name="Zhang L."/>
            <person name="Thornton R."/>
            <person name="Coyle M."/>
            <person name="Francisco L."/>
            <person name="Jackson L."/>
            <person name="Javaid M."/>
            <person name="Korchina V."/>
            <person name="Kovar C."/>
            <person name="Mata R."/>
            <person name="Mathew T."/>
            <person name="Ngo R."/>
            <person name="Nguyen L."/>
            <person name="Nguyen N."/>
            <person name="Okwuonu G."/>
            <person name="Ongeri F."/>
            <person name="Pham C."/>
            <person name="Simmons D."/>
            <person name="Wilczek-Boney K."/>
            <person name="Hale W."/>
            <person name="Jakkamsetti A."/>
            <person name="Pham P."/>
            <person name="Ruth R."/>
            <person name="San Lucas F."/>
            <person name="Warren J."/>
            <person name="Zhang J."/>
            <person name="Zhao Z."/>
            <person name="Zhou C."/>
            <person name="Zhu D."/>
            <person name="Lee S."/>
            <person name="Bess C."/>
            <person name="Blankenburg K."/>
            <person name="Forbes L."/>
            <person name="Fu Q."/>
            <person name="Gubbala S."/>
            <person name="Hirani K."/>
            <person name="Jayaseelan J.C."/>
            <person name="Lara F."/>
            <person name="Munidasa M."/>
            <person name="Palculict T."/>
            <person name="Patil S."/>
            <person name="Pu L.-L."/>
            <person name="Saada N."/>
            <person name="Tang L."/>
            <person name="Weissenberger G."/>
            <person name="Zhu Y."/>
            <person name="Hemphill L."/>
            <person name="Shang Y."/>
            <person name="Youmans B."/>
            <person name="Ayvaz T."/>
            <person name="Ross M."/>
            <person name="Santibanez J."/>
            <person name="Aqrawi P."/>
            <person name="Gross S."/>
            <person name="Joshi V."/>
            <person name="Fowler G."/>
            <person name="Nazareth L."/>
            <person name="Reid J."/>
            <person name="Worley K."/>
            <person name="Petrosino J."/>
            <person name="Highlander S."/>
            <person name="Gibbs R."/>
        </authorList>
    </citation>
    <scope>NUCLEOTIDE SEQUENCE [LARGE SCALE GENOMIC DNA]</scope>
    <source>
        <strain evidence="1 2">ATCC BAA-1200</strain>
    </source>
</reference>
<dbReference type="AlphaFoldDB" id="F2BDS6"/>
<keyword evidence="2" id="KW-1185">Reference proteome</keyword>
<dbReference type="HOGENOM" id="CLU_3146367_0_0_4"/>
<evidence type="ECO:0000313" key="2">
    <source>
        <dbReference type="Proteomes" id="UP000004105"/>
    </source>
</evidence>
<evidence type="ECO:0000313" key="1">
    <source>
        <dbReference type="EMBL" id="EGF10428.1"/>
    </source>
</evidence>